<dbReference type="Pfam" id="PF00589">
    <property type="entry name" value="Phage_integrase"/>
    <property type="match status" value="1"/>
</dbReference>
<dbReference type="HAMAP" id="MF_01808">
    <property type="entry name" value="Recomb_XerC_XerD"/>
    <property type="match status" value="1"/>
</dbReference>
<dbReference type="PANTHER" id="PTHR30349">
    <property type="entry name" value="PHAGE INTEGRASE-RELATED"/>
    <property type="match status" value="1"/>
</dbReference>
<comment type="subcellular location">
    <subcellularLocation>
        <location evidence="1">Cytoplasm</location>
    </subcellularLocation>
</comment>
<keyword evidence="8" id="KW-0238">DNA-binding</keyword>
<dbReference type="GO" id="GO:0007059">
    <property type="term" value="P:chromosome segregation"/>
    <property type="evidence" value="ECO:0007669"/>
    <property type="project" value="UniProtKB-KW"/>
</dbReference>
<dbReference type="InterPro" id="IPR044068">
    <property type="entry name" value="CB"/>
</dbReference>
<dbReference type="CDD" id="cd00798">
    <property type="entry name" value="INT_XerDC_C"/>
    <property type="match status" value="1"/>
</dbReference>
<evidence type="ECO:0000256" key="1">
    <source>
        <dbReference type="ARBA" id="ARBA00004496"/>
    </source>
</evidence>
<evidence type="ECO:0000256" key="8">
    <source>
        <dbReference type="ARBA" id="ARBA00023125"/>
    </source>
</evidence>
<dbReference type="InterPro" id="IPR010998">
    <property type="entry name" value="Integrase_recombinase_N"/>
</dbReference>
<protein>
    <recommendedName>
        <fullName evidence="3">Tyrosine recombinase XerD</fullName>
    </recommendedName>
</protein>
<keyword evidence="4" id="KW-0963">Cytoplasm</keyword>
<dbReference type="GO" id="GO:0005737">
    <property type="term" value="C:cytoplasm"/>
    <property type="evidence" value="ECO:0007669"/>
    <property type="project" value="UniProtKB-SubCell"/>
</dbReference>
<dbReference type="NCBIfam" id="NF001399">
    <property type="entry name" value="PRK00283.1"/>
    <property type="match status" value="1"/>
</dbReference>
<evidence type="ECO:0000256" key="6">
    <source>
        <dbReference type="ARBA" id="ARBA00022829"/>
    </source>
</evidence>
<evidence type="ECO:0000259" key="12">
    <source>
        <dbReference type="PROSITE" id="PS51900"/>
    </source>
</evidence>
<comment type="caution">
    <text evidence="13">The sequence shown here is derived from an EMBL/GenBank/DDBJ whole genome shotgun (WGS) entry which is preliminary data.</text>
</comment>
<feature type="domain" description="Tyr recombinase" evidence="11">
    <location>
        <begin position="109"/>
        <end position="293"/>
    </location>
</feature>
<evidence type="ECO:0000256" key="9">
    <source>
        <dbReference type="ARBA" id="ARBA00023172"/>
    </source>
</evidence>
<dbReference type="InterPro" id="IPR004107">
    <property type="entry name" value="Integrase_SAM-like_N"/>
</dbReference>
<proteinExistence type="inferred from homology"/>
<keyword evidence="10" id="KW-0131">Cell cycle</keyword>
<dbReference type="Gene3D" id="1.10.443.10">
    <property type="entry name" value="Intergrase catalytic core"/>
    <property type="match status" value="1"/>
</dbReference>
<dbReference type="InterPro" id="IPR011010">
    <property type="entry name" value="DNA_brk_join_enz"/>
</dbReference>
<evidence type="ECO:0000256" key="5">
    <source>
        <dbReference type="ARBA" id="ARBA00022618"/>
    </source>
</evidence>
<dbReference type="InterPro" id="IPR011932">
    <property type="entry name" value="Recomb_XerD"/>
</dbReference>
<dbReference type="EMBL" id="BARW01001275">
    <property type="protein sequence ID" value="GAI72646.1"/>
    <property type="molecule type" value="Genomic_DNA"/>
</dbReference>
<dbReference type="InterPro" id="IPR050090">
    <property type="entry name" value="Tyrosine_recombinase_XerCD"/>
</dbReference>
<dbReference type="Pfam" id="PF02899">
    <property type="entry name" value="Phage_int_SAM_1"/>
    <property type="match status" value="1"/>
</dbReference>
<dbReference type="InterPro" id="IPR023009">
    <property type="entry name" value="Tyrosine_recombinase_XerC/XerD"/>
</dbReference>
<evidence type="ECO:0000256" key="4">
    <source>
        <dbReference type="ARBA" id="ARBA00022490"/>
    </source>
</evidence>
<accession>X1S0E3</accession>
<organism evidence="13">
    <name type="scientific">marine sediment metagenome</name>
    <dbReference type="NCBI Taxonomy" id="412755"/>
    <lineage>
        <taxon>unclassified sequences</taxon>
        <taxon>metagenomes</taxon>
        <taxon>ecological metagenomes</taxon>
    </lineage>
</organism>
<dbReference type="PANTHER" id="PTHR30349:SF81">
    <property type="entry name" value="TYROSINE RECOMBINASE XERC"/>
    <property type="match status" value="1"/>
</dbReference>
<dbReference type="GO" id="GO:0009009">
    <property type="term" value="F:site-specific recombinase activity"/>
    <property type="evidence" value="ECO:0007669"/>
    <property type="project" value="InterPro"/>
</dbReference>
<keyword evidence="6" id="KW-0159">Chromosome partition</keyword>
<name>X1S0E3_9ZZZZ</name>
<dbReference type="GO" id="GO:0051301">
    <property type="term" value="P:cell division"/>
    <property type="evidence" value="ECO:0007669"/>
    <property type="project" value="UniProtKB-KW"/>
</dbReference>
<keyword evidence="9" id="KW-0233">DNA recombination</keyword>
<evidence type="ECO:0000313" key="13">
    <source>
        <dbReference type="EMBL" id="GAI72646.1"/>
    </source>
</evidence>
<dbReference type="NCBIfam" id="NF040815">
    <property type="entry name" value="recomb_XerA_Arch"/>
    <property type="match status" value="1"/>
</dbReference>
<evidence type="ECO:0000259" key="11">
    <source>
        <dbReference type="PROSITE" id="PS51898"/>
    </source>
</evidence>
<dbReference type="AlphaFoldDB" id="X1S0E3"/>
<dbReference type="InterPro" id="IPR002104">
    <property type="entry name" value="Integrase_catalytic"/>
</dbReference>
<evidence type="ECO:0000256" key="10">
    <source>
        <dbReference type="ARBA" id="ARBA00023306"/>
    </source>
</evidence>
<feature type="domain" description="Core-binding (CB)" evidence="12">
    <location>
        <begin position="2"/>
        <end position="88"/>
    </location>
</feature>
<gene>
    <name evidence="13" type="ORF">S12H4_04230</name>
</gene>
<sequence>MKNLEENLESFLDYLSIERGLAQNTLISYRYDLIKYIDFLKKNKISSFKQTNKILVNNYFIYLRGKDLRINSISRNLVAVKMFYRFLLMEGYIDEDITSLIEFPRVSKNLPHALSLREINLLLDKANFKGNLSLRNQAILELFYATGMRVSELIYLKINDINMENRMLKCLGKGSKERIIPFGNKAYQSLNLYLDKVRPKLVKNPDENALFLNNRGEKLSRQGVFYLVKLHAHKAGIEKKVTPHTLRHTLATHLIENGADLRSVQEILGHSDISTTQIYTHVSRKWVSDEYYRAFPRT</sequence>
<keyword evidence="7" id="KW-0229">DNA integration</keyword>
<dbReference type="Gene3D" id="1.10.150.130">
    <property type="match status" value="1"/>
</dbReference>
<comment type="similarity">
    <text evidence="2">Belongs to the 'phage' integrase family. XerD subfamily.</text>
</comment>
<evidence type="ECO:0000256" key="2">
    <source>
        <dbReference type="ARBA" id="ARBA00010450"/>
    </source>
</evidence>
<dbReference type="SUPFAM" id="SSF56349">
    <property type="entry name" value="DNA breaking-rejoining enzymes"/>
    <property type="match status" value="1"/>
</dbReference>
<dbReference type="GO" id="GO:0003677">
    <property type="term" value="F:DNA binding"/>
    <property type="evidence" value="ECO:0007669"/>
    <property type="project" value="UniProtKB-KW"/>
</dbReference>
<dbReference type="GO" id="GO:0006310">
    <property type="term" value="P:DNA recombination"/>
    <property type="evidence" value="ECO:0007669"/>
    <property type="project" value="UniProtKB-KW"/>
</dbReference>
<evidence type="ECO:0000256" key="3">
    <source>
        <dbReference type="ARBA" id="ARBA00015810"/>
    </source>
</evidence>
<keyword evidence="5" id="KW-0132">Cell division</keyword>
<reference evidence="13" key="1">
    <citation type="journal article" date="2014" name="Front. Microbiol.">
        <title>High frequency of phylogenetically diverse reductive dehalogenase-homologous genes in deep subseafloor sedimentary metagenomes.</title>
        <authorList>
            <person name="Kawai M."/>
            <person name="Futagami T."/>
            <person name="Toyoda A."/>
            <person name="Takaki Y."/>
            <person name="Nishi S."/>
            <person name="Hori S."/>
            <person name="Arai W."/>
            <person name="Tsubouchi T."/>
            <person name="Morono Y."/>
            <person name="Uchiyama I."/>
            <person name="Ito T."/>
            <person name="Fujiyama A."/>
            <person name="Inagaki F."/>
            <person name="Takami H."/>
        </authorList>
    </citation>
    <scope>NUCLEOTIDE SEQUENCE</scope>
    <source>
        <strain evidence="13">Expedition CK06-06</strain>
    </source>
</reference>
<dbReference type="InterPro" id="IPR013762">
    <property type="entry name" value="Integrase-like_cat_sf"/>
</dbReference>
<evidence type="ECO:0000256" key="7">
    <source>
        <dbReference type="ARBA" id="ARBA00022908"/>
    </source>
</evidence>
<dbReference type="PROSITE" id="PS51898">
    <property type="entry name" value="TYR_RECOMBINASE"/>
    <property type="match status" value="1"/>
</dbReference>
<dbReference type="PROSITE" id="PS51900">
    <property type="entry name" value="CB"/>
    <property type="match status" value="1"/>
</dbReference>
<dbReference type="NCBIfam" id="TIGR02225">
    <property type="entry name" value="recomb_XerD"/>
    <property type="match status" value="1"/>
</dbReference>